<reference evidence="8 9" key="2">
    <citation type="submission" date="2019-07" db="EMBL/GenBank/DDBJ databases">
        <authorList>
            <person name="Huang Y."/>
        </authorList>
    </citation>
    <scope>NUCLEOTIDE SEQUENCE [LARGE SCALE GENOMIC DNA]</scope>
    <source>
        <strain evidence="8 9">HY188</strain>
    </source>
</reference>
<dbReference type="InterPro" id="IPR029063">
    <property type="entry name" value="SAM-dependent_MTases_sf"/>
</dbReference>
<feature type="region of interest" description="Disordered" evidence="7">
    <location>
        <begin position="1"/>
        <end position="31"/>
    </location>
</feature>
<comment type="function">
    <text evidence="1 6">Exhibits S-adenosyl-L-methionine-dependent methyltransferase activity.</text>
</comment>
<dbReference type="GO" id="GO:0032259">
    <property type="term" value="P:methylation"/>
    <property type="evidence" value="ECO:0007669"/>
    <property type="project" value="UniProtKB-KW"/>
</dbReference>
<keyword evidence="5 6" id="KW-0949">S-adenosyl-L-methionine</keyword>
<dbReference type="EC" id="2.1.1.-" evidence="6"/>
<organism evidence="8 9">
    <name type="scientific">Tomitella fengzijianii</name>
    <dbReference type="NCBI Taxonomy" id="2597660"/>
    <lineage>
        <taxon>Bacteria</taxon>
        <taxon>Bacillati</taxon>
        <taxon>Actinomycetota</taxon>
        <taxon>Actinomycetes</taxon>
        <taxon>Mycobacteriales</taxon>
        <taxon>Tomitella</taxon>
    </lineage>
</organism>
<sequence length="306" mass="32684">MSEDPRTASAGTASGRTASDRTASDRTTIGPENTAERVALWRALHVLIDAPPHVLEDTVGLALVDPPAQWRDRPDMDPEFTAGFRASIVARARFVEDLVAEQAAAGVDQYVILGAGIDTFALRRPEIAAQMTVFEVDQPGPQEWKRRRLDETGYGVPGHLRLVPVDFEVEDWWSALLRAGFDASRPAVVVSTGVVQYLTREATASTLRAAAGLAAGSTLAVSFLLPMDLIDDGDKGGLEASSDGAQESGTPFVSFYTPDEMLGLARGAGFREADHVAGPALSDRYFAGRADGLHSSSGEDFLIART</sequence>
<dbReference type="SUPFAM" id="SSF53335">
    <property type="entry name" value="S-adenosyl-L-methionine-dependent methyltransferases"/>
    <property type="match status" value="1"/>
</dbReference>
<evidence type="ECO:0000256" key="6">
    <source>
        <dbReference type="RuleBase" id="RU362030"/>
    </source>
</evidence>
<gene>
    <name evidence="8" type="ORF">FO059_00895</name>
</gene>
<evidence type="ECO:0000256" key="1">
    <source>
        <dbReference type="ARBA" id="ARBA00003907"/>
    </source>
</evidence>
<reference evidence="8 9" key="1">
    <citation type="submission" date="2019-07" db="EMBL/GenBank/DDBJ databases">
        <title>Tomitella cavernea sp. nov., an actinomycete isolated from soil.</title>
        <authorList>
            <person name="Cheng J."/>
        </authorList>
    </citation>
    <scope>NUCLEOTIDE SEQUENCE [LARGE SCALE GENOMIC DNA]</scope>
    <source>
        <strain evidence="8 9">HY188</strain>
    </source>
</reference>
<dbReference type="AlphaFoldDB" id="A0A516X7B6"/>
<dbReference type="InterPro" id="IPR011610">
    <property type="entry name" value="SAM_mthyl_Trfase_ML2640-like"/>
</dbReference>
<dbReference type="OrthoDB" id="9806164at2"/>
<dbReference type="EMBL" id="CP041765">
    <property type="protein sequence ID" value="QDQ98903.1"/>
    <property type="molecule type" value="Genomic_DNA"/>
</dbReference>
<evidence type="ECO:0000256" key="4">
    <source>
        <dbReference type="ARBA" id="ARBA00022679"/>
    </source>
</evidence>
<evidence type="ECO:0000256" key="5">
    <source>
        <dbReference type="ARBA" id="ARBA00022691"/>
    </source>
</evidence>
<dbReference type="Gene3D" id="3.40.50.150">
    <property type="entry name" value="Vaccinia Virus protein VP39"/>
    <property type="match status" value="1"/>
</dbReference>
<accession>A0A516X7B6</accession>
<name>A0A516X7B6_9ACTN</name>
<evidence type="ECO:0000313" key="8">
    <source>
        <dbReference type="EMBL" id="QDQ98903.1"/>
    </source>
</evidence>
<evidence type="ECO:0000313" key="9">
    <source>
        <dbReference type="Proteomes" id="UP000317344"/>
    </source>
</evidence>
<protein>
    <recommendedName>
        <fullName evidence="6">S-adenosyl-L-methionine-dependent methyltransferase</fullName>
        <ecNumber evidence="6">2.1.1.-</ecNumber>
    </recommendedName>
</protein>
<evidence type="ECO:0000256" key="3">
    <source>
        <dbReference type="ARBA" id="ARBA00022603"/>
    </source>
</evidence>
<evidence type="ECO:0000256" key="7">
    <source>
        <dbReference type="SAM" id="MobiDB-lite"/>
    </source>
</evidence>
<evidence type="ECO:0000256" key="2">
    <source>
        <dbReference type="ARBA" id="ARBA00008138"/>
    </source>
</evidence>
<keyword evidence="4 8" id="KW-0808">Transferase</keyword>
<feature type="compositionally biased region" description="Low complexity" evidence="7">
    <location>
        <begin position="7"/>
        <end position="17"/>
    </location>
</feature>
<dbReference type="PANTHER" id="PTHR43619">
    <property type="entry name" value="S-ADENOSYL-L-METHIONINE-DEPENDENT METHYLTRANSFERASE YKTD-RELATED"/>
    <property type="match status" value="1"/>
</dbReference>
<dbReference type="NCBIfam" id="TIGR00027">
    <property type="entry name" value="mthyl_TIGR00027"/>
    <property type="match status" value="1"/>
</dbReference>
<keyword evidence="9" id="KW-1185">Reference proteome</keyword>
<dbReference type="Proteomes" id="UP000317344">
    <property type="component" value="Chromosome"/>
</dbReference>
<dbReference type="GO" id="GO:0008168">
    <property type="term" value="F:methyltransferase activity"/>
    <property type="evidence" value="ECO:0007669"/>
    <property type="project" value="UniProtKB-UniRule"/>
</dbReference>
<comment type="similarity">
    <text evidence="2 6">Belongs to the UPF0677 family.</text>
</comment>
<proteinExistence type="inferred from homology"/>
<dbReference type="KEGG" id="toy:FO059_00895"/>
<dbReference type="Pfam" id="PF04072">
    <property type="entry name" value="LCM"/>
    <property type="match status" value="1"/>
</dbReference>
<keyword evidence="3 6" id="KW-0489">Methyltransferase</keyword>
<dbReference type="InterPro" id="IPR007213">
    <property type="entry name" value="Ppm1/Ppm2/Tcmp"/>
</dbReference>
<dbReference type="PANTHER" id="PTHR43619:SF2">
    <property type="entry name" value="S-ADENOSYL-L-METHIONINE-DEPENDENT METHYLTRANSFERASES SUPERFAMILY PROTEIN"/>
    <property type="match status" value="1"/>
</dbReference>